<dbReference type="InterPro" id="IPR003660">
    <property type="entry name" value="HAMP_dom"/>
</dbReference>
<dbReference type="GO" id="GO:0016301">
    <property type="term" value="F:kinase activity"/>
    <property type="evidence" value="ECO:0007669"/>
    <property type="project" value="UniProtKB-KW"/>
</dbReference>
<evidence type="ECO:0000256" key="13">
    <source>
        <dbReference type="PIRNR" id="PIRNR037431"/>
    </source>
</evidence>
<feature type="domain" description="HAMP" evidence="16">
    <location>
        <begin position="72"/>
        <end position="124"/>
    </location>
</feature>
<dbReference type="InterPro" id="IPR011712">
    <property type="entry name" value="Sig_transdc_His_kin_sub3_dim/P"/>
</dbReference>
<dbReference type="PIRSF" id="PIRSF037431">
    <property type="entry name" value="STHK_LiaS"/>
    <property type="match status" value="1"/>
</dbReference>
<dbReference type="SMART" id="SM00387">
    <property type="entry name" value="HATPase_c"/>
    <property type="match status" value="1"/>
</dbReference>
<evidence type="ECO:0000256" key="12">
    <source>
        <dbReference type="ARBA" id="ARBA00023136"/>
    </source>
</evidence>
<keyword evidence="8 13" id="KW-0418">Kinase</keyword>
<keyword evidence="5 13" id="KW-0808">Transferase</keyword>
<dbReference type="InterPro" id="IPR005467">
    <property type="entry name" value="His_kinase_dom"/>
</dbReference>
<feature type="transmembrane region" description="Helical" evidence="14">
    <location>
        <begin position="48"/>
        <end position="68"/>
    </location>
</feature>
<dbReference type="EC" id="2.7.13.3" evidence="13"/>
<sequence length="350" mass="40134">MLKKLNSVRYKFIRSHIYGLFLTTMILLSFFLAIFVMYNPEWLSKEAIFLFVGSLLLVSFFVSLYVGFQSSGDMKERIDGLSTLIRALSQGKYDSRIRLTPDDEIARIGSELNELGNKLKSQVKSLQRMADEKSEFAKSAHKAAAIEERQRLARDLHDAVSQQLFALTMMAQAAQRSFDQQPELAKKQLEEITSMALQAQTEMRALLLHLRPVHLSGEPLKQGIHNLISELQDKCQIRFDVHMDDMENIPESAEDHLFRIVQEALSNILRHAEATEVDVRLKQERTELFVHIGDNGKGFELDQDKKTSYGLKTMQERTEEIGGTFTIRSKPHEGTYIDIRIPVQESDDRE</sequence>
<dbReference type="SUPFAM" id="SSF55874">
    <property type="entry name" value="ATPase domain of HSP90 chaperone/DNA topoisomerase II/histidine kinase"/>
    <property type="match status" value="1"/>
</dbReference>
<evidence type="ECO:0000256" key="8">
    <source>
        <dbReference type="ARBA" id="ARBA00022777"/>
    </source>
</evidence>
<keyword evidence="12 13" id="KW-0472">Membrane</keyword>
<evidence type="ECO:0000256" key="9">
    <source>
        <dbReference type="ARBA" id="ARBA00022840"/>
    </source>
</evidence>
<evidence type="ECO:0000256" key="2">
    <source>
        <dbReference type="ARBA" id="ARBA00004651"/>
    </source>
</evidence>
<keyword evidence="10 14" id="KW-1133">Transmembrane helix</keyword>
<evidence type="ECO:0000256" key="14">
    <source>
        <dbReference type="SAM" id="Phobius"/>
    </source>
</evidence>
<evidence type="ECO:0000259" key="15">
    <source>
        <dbReference type="PROSITE" id="PS50109"/>
    </source>
</evidence>
<evidence type="ECO:0000256" key="11">
    <source>
        <dbReference type="ARBA" id="ARBA00023012"/>
    </source>
</evidence>
<evidence type="ECO:0000256" key="3">
    <source>
        <dbReference type="ARBA" id="ARBA00022475"/>
    </source>
</evidence>
<keyword evidence="9 13" id="KW-0067">ATP-binding</keyword>
<evidence type="ECO:0000259" key="16">
    <source>
        <dbReference type="PROSITE" id="PS50885"/>
    </source>
</evidence>
<evidence type="ECO:0000256" key="4">
    <source>
        <dbReference type="ARBA" id="ARBA00022553"/>
    </source>
</evidence>
<name>A0ABV6LMM6_9BACI</name>
<dbReference type="CDD" id="cd16917">
    <property type="entry name" value="HATPase_UhpB-NarQ-NarX-like"/>
    <property type="match status" value="1"/>
</dbReference>
<dbReference type="InterPro" id="IPR017202">
    <property type="entry name" value="LiaS/VraS"/>
</dbReference>
<dbReference type="Proteomes" id="UP001589836">
    <property type="component" value="Unassembled WGS sequence"/>
</dbReference>
<keyword evidence="4" id="KW-0597">Phosphoprotein</keyword>
<evidence type="ECO:0000256" key="5">
    <source>
        <dbReference type="ARBA" id="ARBA00022679"/>
    </source>
</evidence>
<organism evidence="17 18">
    <name type="scientific">Pontibacillus salicampi</name>
    <dbReference type="NCBI Taxonomy" id="1449801"/>
    <lineage>
        <taxon>Bacteria</taxon>
        <taxon>Bacillati</taxon>
        <taxon>Bacillota</taxon>
        <taxon>Bacilli</taxon>
        <taxon>Bacillales</taxon>
        <taxon>Bacillaceae</taxon>
        <taxon>Pontibacillus</taxon>
    </lineage>
</organism>
<evidence type="ECO:0000313" key="18">
    <source>
        <dbReference type="Proteomes" id="UP001589836"/>
    </source>
</evidence>
<keyword evidence="3 13" id="KW-1003">Cell membrane</keyword>
<dbReference type="Pfam" id="PF07730">
    <property type="entry name" value="HisKA_3"/>
    <property type="match status" value="1"/>
</dbReference>
<evidence type="ECO:0000256" key="10">
    <source>
        <dbReference type="ARBA" id="ARBA00022989"/>
    </source>
</evidence>
<dbReference type="EMBL" id="JBHLTP010000004">
    <property type="protein sequence ID" value="MFC0523513.1"/>
    <property type="molecule type" value="Genomic_DNA"/>
</dbReference>
<keyword evidence="6 14" id="KW-0812">Transmembrane</keyword>
<reference evidence="17 18" key="1">
    <citation type="submission" date="2024-09" db="EMBL/GenBank/DDBJ databases">
        <authorList>
            <person name="Sun Q."/>
            <person name="Mori K."/>
        </authorList>
    </citation>
    <scope>NUCLEOTIDE SEQUENCE [LARGE SCALE GENOMIC DNA]</scope>
    <source>
        <strain evidence="17 18">NCAIM B.02529</strain>
    </source>
</reference>
<dbReference type="PANTHER" id="PTHR24421:SF37">
    <property type="entry name" value="SENSOR HISTIDINE KINASE NARS"/>
    <property type="match status" value="1"/>
</dbReference>
<dbReference type="PROSITE" id="PS50109">
    <property type="entry name" value="HIS_KIN"/>
    <property type="match status" value="1"/>
</dbReference>
<accession>A0ABV6LMM6</accession>
<dbReference type="Gene3D" id="3.30.565.10">
    <property type="entry name" value="Histidine kinase-like ATPase, C-terminal domain"/>
    <property type="match status" value="1"/>
</dbReference>
<gene>
    <name evidence="17" type="ORF">ACFFGV_07930</name>
</gene>
<keyword evidence="18" id="KW-1185">Reference proteome</keyword>
<feature type="transmembrane region" description="Helical" evidence="14">
    <location>
        <begin position="12"/>
        <end position="36"/>
    </location>
</feature>
<evidence type="ECO:0000256" key="6">
    <source>
        <dbReference type="ARBA" id="ARBA00022692"/>
    </source>
</evidence>
<dbReference type="RefSeq" id="WP_377346381.1">
    <property type="nucleotide sequence ID" value="NZ_JBHLTP010000004.1"/>
</dbReference>
<dbReference type="PANTHER" id="PTHR24421">
    <property type="entry name" value="NITRATE/NITRITE SENSOR PROTEIN NARX-RELATED"/>
    <property type="match status" value="1"/>
</dbReference>
<proteinExistence type="predicted"/>
<protein>
    <recommendedName>
        <fullName evidence="13">Sensor histidine kinase</fullName>
        <ecNumber evidence="13">2.7.13.3</ecNumber>
    </recommendedName>
</protein>
<evidence type="ECO:0000256" key="7">
    <source>
        <dbReference type="ARBA" id="ARBA00022741"/>
    </source>
</evidence>
<dbReference type="Pfam" id="PF02518">
    <property type="entry name" value="HATPase_c"/>
    <property type="match status" value="1"/>
</dbReference>
<dbReference type="InterPro" id="IPR050482">
    <property type="entry name" value="Sensor_HK_TwoCompSys"/>
</dbReference>
<dbReference type="Gene3D" id="6.10.340.10">
    <property type="match status" value="1"/>
</dbReference>
<comment type="subcellular location">
    <subcellularLocation>
        <location evidence="2 13">Cell membrane</location>
        <topology evidence="2 13">Multi-pass membrane protein</topology>
    </subcellularLocation>
</comment>
<comment type="catalytic activity">
    <reaction evidence="1 13">
        <text>ATP + protein L-histidine = ADP + protein N-phospho-L-histidine.</text>
        <dbReference type="EC" id="2.7.13.3"/>
    </reaction>
</comment>
<keyword evidence="7 13" id="KW-0547">Nucleotide-binding</keyword>
<comment type="caution">
    <text evidence="17">The sequence shown here is derived from an EMBL/GenBank/DDBJ whole genome shotgun (WGS) entry which is preliminary data.</text>
</comment>
<feature type="domain" description="Histidine kinase" evidence="15">
    <location>
        <begin position="151"/>
        <end position="345"/>
    </location>
</feature>
<dbReference type="PROSITE" id="PS50885">
    <property type="entry name" value="HAMP"/>
    <property type="match status" value="1"/>
</dbReference>
<keyword evidence="11 13" id="KW-0902">Two-component regulatory system</keyword>
<dbReference type="InterPro" id="IPR003594">
    <property type="entry name" value="HATPase_dom"/>
</dbReference>
<dbReference type="Gene3D" id="1.20.5.1930">
    <property type="match status" value="1"/>
</dbReference>
<evidence type="ECO:0000313" key="17">
    <source>
        <dbReference type="EMBL" id="MFC0523513.1"/>
    </source>
</evidence>
<dbReference type="InterPro" id="IPR036890">
    <property type="entry name" value="HATPase_C_sf"/>
</dbReference>
<evidence type="ECO:0000256" key="1">
    <source>
        <dbReference type="ARBA" id="ARBA00000085"/>
    </source>
</evidence>